<organism evidence="3">
    <name type="scientific">Hemiselmis tepida</name>
    <dbReference type="NCBI Taxonomy" id="464990"/>
    <lineage>
        <taxon>Eukaryota</taxon>
        <taxon>Cryptophyceae</taxon>
        <taxon>Cryptomonadales</taxon>
        <taxon>Hemiselmidaceae</taxon>
        <taxon>Hemiselmis</taxon>
    </lineage>
</organism>
<feature type="transmembrane region" description="Helical" evidence="2">
    <location>
        <begin position="134"/>
        <end position="161"/>
    </location>
</feature>
<feature type="compositionally biased region" description="Basic residues" evidence="1">
    <location>
        <begin position="24"/>
        <end position="35"/>
    </location>
</feature>
<accession>A0A7S0Z014</accession>
<name>A0A7S0Z014_9CRYP</name>
<evidence type="ECO:0000256" key="2">
    <source>
        <dbReference type="SAM" id="Phobius"/>
    </source>
</evidence>
<feature type="transmembrane region" description="Helical" evidence="2">
    <location>
        <begin position="181"/>
        <end position="202"/>
    </location>
</feature>
<feature type="compositionally biased region" description="Basic and acidic residues" evidence="1">
    <location>
        <begin position="71"/>
        <end position="93"/>
    </location>
</feature>
<feature type="compositionally biased region" description="Polar residues" evidence="1">
    <location>
        <begin position="99"/>
        <end position="108"/>
    </location>
</feature>
<evidence type="ECO:0000256" key="1">
    <source>
        <dbReference type="SAM" id="MobiDB-lite"/>
    </source>
</evidence>
<keyword evidence="2" id="KW-1133">Transmembrane helix</keyword>
<feature type="compositionally biased region" description="Polar residues" evidence="1">
    <location>
        <begin position="41"/>
        <end position="53"/>
    </location>
</feature>
<dbReference type="EMBL" id="HBFN01027241">
    <property type="protein sequence ID" value="CAD8802078.1"/>
    <property type="molecule type" value="Transcribed_RNA"/>
</dbReference>
<dbReference type="AlphaFoldDB" id="A0A7S0Z014"/>
<sequence>MMAGGGFGKGSDKADGPNRDQRRAAKKNANKKPKGRAAAGQQQASEVLASSIQGEDYGPLGRAAGGGGASKVDRPSALESLRSESDRRREEALRGANQGKISGLTQKMQPKPGLPLEDEVAAIPVEVLKSVETALLYGVLAVGALWVLAGLGTAYDAYMIATKQPVPAGLDDFLGKYIEPFLTPGLGVVLLFSVLLGGLQFYKFEGGRRK</sequence>
<gene>
    <name evidence="3" type="ORF">HTEP1355_LOCUS15753</name>
</gene>
<evidence type="ECO:0000313" key="3">
    <source>
        <dbReference type="EMBL" id="CAD8802078.1"/>
    </source>
</evidence>
<reference evidence="3" key="1">
    <citation type="submission" date="2021-01" db="EMBL/GenBank/DDBJ databases">
        <authorList>
            <person name="Corre E."/>
            <person name="Pelletier E."/>
            <person name="Niang G."/>
            <person name="Scheremetjew M."/>
            <person name="Finn R."/>
            <person name="Kale V."/>
            <person name="Holt S."/>
            <person name="Cochrane G."/>
            <person name="Meng A."/>
            <person name="Brown T."/>
            <person name="Cohen L."/>
        </authorList>
    </citation>
    <scope>NUCLEOTIDE SEQUENCE</scope>
    <source>
        <strain evidence="3">CCMP443</strain>
    </source>
</reference>
<protein>
    <submittedName>
        <fullName evidence="3">Uncharacterized protein</fullName>
    </submittedName>
</protein>
<feature type="compositionally biased region" description="Basic and acidic residues" evidence="1">
    <location>
        <begin position="10"/>
        <end position="23"/>
    </location>
</feature>
<proteinExistence type="predicted"/>
<keyword evidence="2" id="KW-0812">Transmembrane</keyword>
<feature type="region of interest" description="Disordered" evidence="1">
    <location>
        <begin position="1"/>
        <end position="111"/>
    </location>
</feature>
<keyword evidence="2" id="KW-0472">Membrane</keyword>